<feature type="binding site" evidence="7">
    <location>
        <position position="131"/>
    </location>
    <ligand>
        <name>FMN</name>
        <dbReference type="ChEBI" id="CHEBI:58210"/>
    </ligand>
</feature>
<dbReference type="EMBL" id="WAAT01000041">
    <property type="protein sequence ID" value="KAB1068072.1"/>
    <property type="molecule type" value="Genomic_DNA"/>
</dbReference>
<evidence type="ECO:0000259" key="8">
    <source>
        <dbReference type="PROSITE" id="PS51349"/>
    </source>
</evidence>
<feature type="binding site" evidence="7">
    <location>
        <position position="279"/>
    </location>
    <ligand>
        <name>glyoxylate</name>
        <dbReference type="ChEBI" id="CHEBI:36655"/>
    </ligand>
</feature>
<dbReference type="GO" id="GO:0010181">
    <property type="term" value="F:FMN binding"/>
    <property type="evidence" value="ECO:0007669"/>
    <property type="project" value="InterPro"/>
</dbReference>
<dbReference type="GO" id="GO:0009060">
    <property type="term" value="P:aerobic respiration"/>
    <property type="evidence" value="ECO:0007669"/>
    <property type="project" value="TreeGrafter"/>
</dbReference>
<dbReference type="InterPro" id="IPR000262">
    <property type="entry name" value="FMN-dep_DH"/>
</dbReference>
<feature type="binding site" evidence="7">
    <location>
        <begin position="333"/>
        <end position="334"/>
    </location>
    <ligand>
        <name>FMN</name>
        <dbReference type="ChEBI" id="CHEBI:58210"/>
    </ligand>
</feature>
<dbReference type="PROSITE" id="PS51349">
    <property type="entry name" value="FMN_HYDROXY_ACID_DH_2"/>
    <property type="match status" value="1"/>
</dbReference>
<feature type="binding site" evidence="7">
    <location>
        <begin position="310"/>
        <end position="314"/>
    </location>
    <ligand>
        <name>FMN</name>
        <dbReference type="ChEBI" id="CHEBI:58210"/>
    </ligand>
</feature>
<feature type="binding site" evidence="7">
    <location>
        <begin position="81"/>
        <end position="83"/>
    </location>
    <ligand>
        <name>FMN</name>
        <dbReference type="ChEBI" id="CHEBI:58210"/>
    </ligand>
</feature>
<feature type="binding site" evidence="7">
    <location>
        <position position="110"/>
    </location>
    <ligand>
        <name>FMN</name>
        <dbReference type="ChEBI" id="CHEBI:58210"/>
    </ligand>
</feature>
<dbReference type="InterPro" id="IPR012133">
    <property type="entry name" value="Alpha-hydoxy_acid_DH_FMN"/>
</dbReference>
<comment type="caution">
    <text evidence="9">The sequence shown here is derived from an EMBL/GenBank/DDBJ whole genome shotgun (WGS) entry which is preliminary data.</text>
</comment>
<keyword evidence="2 7" id="KW-0285">Flavoprotein</keyword>
<feature type="binding site" evidence="7">
    <location>
        <position position="133"/>
    </location>
    <ligand>
        <name>glyoxylate</name>
        <dbReference type="ChEBI" id="CHEBI:36655"/>
    </ligand>
</feature>
<dbReference type="CDD" id="cd02809">
    <property type="entry name" value="alpha_hydroxyacid_oxid_FMN"/>
    <property type="match status" value="1"/>
</dbReference>
<feature type="binding site" evidence="7">
    <location>
        <position position="282"/>
    </location>
    <ligand>
        <name>glyoxylate</name>
        <dbReference type="ChEBI" id="CHEBI:36655"/>
    </ligand>
</feature>
<proteinExistence type="inferred from homology"/>
<dbReference type="PANTHER" id="PTHR10578">
    <property type="entry name" value="S -2-HYDROXY-ACID OXIDASE-RELATED"/>
    <property type="match status" value="1"/>
</dbReference>
<gene>
    <name evidence="9" type="ORF">F6U93_08010</name>
</gene>
<evidence type="ECO:0000256" key="7">
    <source>
        <dbReference type="PIRSR" id="PIRSR000138-2"/>
    </source>
</evidence>
<keyword evidence="3 7" id="KW-0288">FMN</keyword>
<evidence type="ECO:0000313" key="10">
    <source>
        <dbReference type="Proteomes" id="UP000441333"/>
    </source>
</evidence>
<dbReference type="GO" id="GO:0004459">
    <property type="term" value="F:L-lactate dehydrogenase (NAD+) activity"/>
    <property type="evidence" value="ECO:0007669"/>
    <property type="project" value="TreeGrafter"/>
</dbReference>
<dbReference type="SUPFAM" id="SSF51395">
    <property type="entry name" value="FMN-linked oxidoreductases"/>
    <property type="match status" value="1"/>
</dbReference>
<reference evidence="9 10" key="1">
    <citation type="submission" date="2019-09" db="EMBL/GenBank/DDBJ databases">
        <authorList>
            <person name="Cao W.R."/>
        </authorList>
    </citation>
    <scope>NUCLEOTIDE SEQUENCE [LARGE SCALE GENOMIC DNA]</scope>
    <source>
        <strain evidence="9 10">B1N29</strain>
    </source>
</reference>
<organism evidence="9 10">
    <name type="scientific">Pseudotamlana haliotis</name>
    <dbReference type="NCBI Taxonomy" id="2614804"/>
    <lineage>
        <taxon>Bacteria</taxon>
        <taxon>Pseudomonadati</taxon>
        <taxon>Bacteroidota</taxon>
        <taxon>Flavobacteriia</taxon>
        <taxon>Flavobacteriales</taxon>
        <taxon>Flavobacteriaceae</taxon>
        <taxon>Pseudotamlana</taxon>
    </lineage>
</organism>
<dbReference type="InterPro" id="IPR013785">
    <property type="entry name" value="Aldolase_TIM"/>
</dbReference>
<keyword evidence="10" id="KW-1185">Reference proteome</keyword>
<sequence>MVLNSKYPSVADLRQKSKKKIPKFAFEYLDGGCNEDVNLYRNTSELRDVQLEPNYLKSHKNASLKTNLFGVEYDAPFGIAPVGLQGLMWPNSPEILAKAAFDHNIPFILSTVTTMSIERASELTQGKAWFQLYHPTEDRLRNDIIKRAEAAECPVLVILCDVPTFGFRPRDIRNGLAMPPKMSIKNILSVLGKPHWTYETLKHGQPNFETLKPYMPKGMDLRQLGKFMDQTFSGRLNEEKIKPIRDMWKGKLVLKGVASEYDAQEAIRLGLDGIIVSNHGGRQLDAGQSTIKPLSRIAEKYGDKIEVMMDSGIRSGSDIARSLASGANFSFLGRSFMYGVSALGKTGGDHTISLLKTELKQVMDQLNCESVQDLPKHLIK</sequence>
<feature type="binding site" evidence="7">
    <location>
        <position position="168"/>
    </location>
    <ligand>
        <name>glyoxylate</name>
        <dbReference type="ChEBI" id="CHEBI:36655"/>
    </ligand>
</feature>
<dbReference type="PROSITE" id="PS00557">
    <property type="entry name" value="FMN_HYDROXY_ACID_DH_1"/>
    <property type="match status" value="1"/>
</dbReference>
<dbReference type="InterPro" id="IPR008259">
    <property type="entry name" value="FMN_hydac_DH_AS"/>
</dbReference>
<dbReference type="Proteomes" id="UP000441333">
    <property type="component" value="Unassembled WGS sequence"/>
</dbReference>
<dbReference type="RefSeq" id="WP_150938601.1">
    <property type="nucleotide sequence ID" value="NZ_WAAT01000041.1"/>
</dbReference>
<evidence type="ECO:0000256" key="5">
    <source>
        <dbReference type="ARBA" id="ARBA00024042"/>
    </source>
</evidence>
<evidence type="ECO:0000313" key="9">
    <source>
        <dbReference type="EMBL" id="KAB1068072.1"/>
    </source>
</evidence>
<protein>
    <submittedName>
        <fullName evidence="9">Alpha-hydroxy-acid oxidizing protein</fullName>
    </submittedName>
</protein>
<feature type="active site" description="Proton acceptor" evidence="6">
    <location>
        <position position="279"/>
    </location>
</feature>
<dbReference type="PIRSF" id="PIRSF000138">
    <property type="entry name" value="Al-hdrx_acd_dh"/>
    <property type="match status" value="1"/>
</dbReference>
<feature type="domain" description="FMN hydroxy acid dehydrogenase" evidence="8">
    <location>
        <begin position="2"/>
        <end position="380"/>
    </location>
</feature>
<evidence type="ECO:0000256" key="1">
    <source>
        <dbReference type="ARBA" id="ARBA00001917"/>
    </source>
</evidence>
<dbReference type="GO" id="GO:0005886">
    <property type="term" value="C:plasma membrane"/>
    <property type="evidence" value="ECO:0007669"/>
    <property type="project" value="TreeGrafter"/>
</dbReference>
<comment type="cofactor">
    <cofactor evidence="1">
        <name>FMN</name>
        <dbReference type="ChEBI" id="CHEBI:58210"/>
    </cofactor>
</comment>
<evidence type="ECO:0000256" key="4">
    <source>
        <dbReference type="ARBA" id="ARBA00023002"/>
    </source>
</evidence>
<evidence type="ECO:0000256" key="6">
    <source>
        <dbReference type="PIRSR" id="PIRSR000138-1"/>
    </source>
</evidence>
<evidence type="ECO:0000256" key="3">
    <source>
        <dbReference type="ARBA" id="ARBA00022643"/>
    </source>
</evidence>
<comment type="similarity">
    <text evidence="5">Belongs to the FMN-dependent alpha-hydroxy acid dehydrogenase family.</text>
</comment>
<name>A0A6N6MIR9_9FLAO</name>
<dbReference type="PANTHER" id="PTHR10578:SF107">
    <property type="entry name" value="2-HYDROXYACID OXIDASE 1"/>
    <property type="match status" value="1"/>
</dbReference>
<dbReference type="Gene3D" id="3.20.20.70">
    <property type="entry name" value="Aldolase class I"/>
    <property type="match status" value="1"/>
</dbReference>
<dbReference type="AlphaFoldDB" id="A0A6N6MIR9"/>
<feature type="binding site" evidence="7">
    <location>
        <position position="255"/>
    </location>
    <ligand>
        <name>FMN</name>
        <dbReference type="ChEBI" id="CHEBI:58210"/>
    </ligand>
</feature>
<feature type="binding site" evidence="7">
    <location>
        <position position="277"/>
    </location>
    <ligand>
        <name>FMN</name>
        <dbReference type="ChEBI" id="CHEBI:58210"/>
    </ligand>
</feature>
<dbReference type="Pfam" id="PF01070">
    <property type="entry name" value="FMN_dh"/>
    <property type="match status" value="1"/>
</dbReference>
<dbReference type="InterPro" id="IPR037396">
    <property type="entry name" value="FMN_HAD"/>
</dbReference>
<keyword evidence="4" id="KW-0560">Oxidoreductase</keyword>
<accession>A0A6N6MIR9</accession>
<feature type="binding site" evidence="7">
    <location>
        <position position="28"/>
    </location>
    <ligand>
        <name>glyoxylate</name>
        <dbReference type="ChEBI" id="CHEBI:36655"/>
    </ligand>
</feature>
<evidence type="ECO:0000256" key="2">
    <source>
        <dbReference type="ARBA" id="ARBA00022630"/>
    </source>
</evidence>